<reference evidence="1 2" key="2">
    <citation type="submission" date="2017-10" db="EMBL/GenBank/DDBJ databases">
        <title>Extensive intraspecific genome diversity in a model arbuscular mycorrhizal fungus.</title>
        <authorList>
            <person name="Chen E.C.H."/>
            <person name="Morin E."/>
            <person name="Baudet D."/>
            <person name="Noel J."/>
            <person name="Ndikumana S."/>
            <person name="Charron P."/>
            <person name="St-Onge C."/>
            <person name="Giorgi J."/>
            <person name="Grigoriev I.V."/>
            <person name="Roux C."/>
            <person name="Martin F.M."/>
            <person name="Corradi N."/>
        </authorList>
    </citation>
    <scope>NUCLEOTIDE SEQUENCE [LARGE SCALE GENOMIC DNA]</scope>
    <source>
        <strain evidence="1 2">C2</strain>
    </source>
</reference>
<organism evidence="1 2">
    <name type="scientific">Rhizophagus irregularis</name>
    <dbReference type="NCBI Taxonomy" id="588596"/>
    <lineage>
        <taxon>Eukaryota</taxon>
        <taxon>Fungi</taxon>
        <taxon>Fungi incertae sedis</taxon>
        <taxon>Mucoromycota</taxon>
        <taxon>Glomeromycotina</taxon>
        <taxon>Glomeromycetes</taxon>
        <taxon>Glomerales</taxon>
        <taxon>Glomeraceae</taxon>
        <taxon>Rhizophagus</taxon>
    </lineage>
</organism>
<dbReference type="AlphaFoldDB" id="A0A2N1M4Y0"/>
<evidence type="ECO:0000313" key="1">
    <source>
        <dbReference type="EMBL" id="PKK56716.1"/>
    </source>
</evidence>
<dbReference type="EMBL" id="LLXL01005220">
    <property type="protein sequence ID" value="PKK56716.1"/>
    <property type="molecule type" value="Genomic_DNA"/>
</dbReference>
<proteinExistence type="predicted"/>
<protein>
    <submittedName>
        <fullName evidence="1">Uncharacterized protein</fullName>
    </submittedName>
</protein>
<gene>
    <name evidence="1" type="ORF">RhiirC2_799438</name>
</gene>
<dbReference type="VEuPathDB" id="FungiDB:FUN_016193"/>
<dbReference type="VEuPathDB" id="FungiDB:RhiirFUN_004836"/>
<evidence type="ECO:0000313" key="2">
    <source>
        <dbReference type="Proteomes" id="UP000233469"/>
    </source>
</evidence>
<name>A0A2N1M4Y0_9GLOM</name>
<reference evidence="1 2" key="1">
    <citation type="submission" date="2016-04" db="EMBL/GenBank/DDBJ databases">
        <title>Genome analyses suggest a sexual origin of heterokaryosis in a supposedly ancient asexual fungus.</title>
        <authorList>
            <person name="Ropars J."/>
            <person name="Sedzielewska K."/>
            <person name="Noel J."/>
            <person name="Charron P."/>
            <person name="Farinelli L."/>
            <person name="Marton T."/>
            <person name="Kruger M."/>
            <person name="Pelin A."/>
            <person name="Brachmann A."/>
            <person name="Corradi N."/>
        </authorList>
    </citation>
    <scope>NUCLEOTIDE SEQUENCE [LARGE SCALE GENOMIC DNA]</scope>
    <source>
        <strain evidence="1 2">C2</strain>
    </source>
</reference>
<dbReference type="Proteomes" id="UP000233469">
    <property type="component" value="Unassembled WGS sequence"/>
</dbReference>
<comment type="caution">
    <text evidence="1">The sequence shown here is derived from an EMBL/GenBank/DDBJ whole genome shotgun (WGS) entry which is preliminary data.</text>
</comment>
<accession>A0A2N1M4Y0</accession>
<sequence>MASEVVFLLPTLIAGFIIKLRTFKAHSGNYLNDFADSLANTAHTSPSSILISGLDLASAHDFVLTYDNNVICESNPRHLLKKRNYIVDWDLTWFTLKFEPFHDASFTYEHASRHNTFKFKLFLDELPMLEKLKRARPDLYMDELTCRSCIDHMEDLMHLFMCKRRHLPMHQILQSYQNHLISKIQEAGKLANIDPAPSIIKLTSLSCWSFSYTNCSSYALVHGCLPKLFVDLFVNLSIP</sequence>